<dbReference type="InterPro" id="IPR043128">
    <property type="entry name" value="Rev_trsase/Diguanyl_cyclase"/>
</dbReference>
<dbReference type="EMBL" id="CP019698">
    <property type="protein sequence ID" value="AQS59582.1"/>
    <property type="molecule type" value="Genomic_DNA"/>
</dbReference>
<dbReference type="AlphaFoldDB" id="A0A1S6IXT7"/>
<organism evidence="3 4">
    <name type="scientific">Desulforamulus ferrireducens</name>
    <dbReference type="NCBI Taxonomy" id="1833852"/>
    <lineage>
        <taxon>Bacteria</taxon>
        <taxon>Bacillati</taxon>
        <taxon>Bacillota</taxon>
        <taxon>Clostridia</taxon>
        <taxon>Eubacteriales</taxon>
        <taxon>Peptococcaceae</taxon>
        <taxon>Desulforamulus</taxon>
    </lineage>
</organism>
<dbReference type="Gene3D" id="3.30.450.20">
    <property type="entry name" value="PAS domain"/>
    <property type="match status" value="1"/>
</dbReference>
<dbReference type="STRING" id="1833852.B0537_11120"/>
<dbReference type="OrthoDB" id="9805474at2"/>
<name>A0A1S6IXT7_9FIRM</name>
<dbReference type="CDD" id="cd01949">
    <property type="entry name" value="GGDEF"/>
    <property type="match status" value="1"/>
</dbReference>
<dbReference type="RefSeq" id="WP_077714646.1">
    <property type="nucleotide sequence ID" value="NZ_CP019698.1"/>
</dbReference>
<keyword evidence="4" id="KW-1185">Reference proteome</keyword>
<dbReference type="PROSITE" id="PS50887">
    <property type="entry name" value="GGDEF"/>
    <property type="match status" value="1"/>
</dbReference>
<dbReference type="GO" id="GO:0043709">
    <property type="term" value="P:cell adhesion involved in single-species biofilm formation"/>
    <property type="evidence" value="ECO:0007669"/>
    <property type="project" value="TreeGrafter"/>
</dbReference>
<dbReference type="Proteomes" id="UP000189464">
    <property type="component" value="Chromosome"/>
</dbReference>
<dbReference type="SUPFAM" id="SSF55073">
    <property type="entry name" value="Nucleotide cyclase"/>
    <property type="match status" value="1"/>
</dbReference>
<dbReference type="InterPro" id="IPR000014">
    <property type="entry name" value="PAS"/>
</dbReference>
<dbReference type="PANTHER" id="PTHR45138:SF23">
    <property type="entry name" value="SIGNALING PROTEIN"/>
    <property type="match status" value="1"/>
</dbReference>
<evidence type="ECO:0000259" key="1">
    <source>
        <dbReference type="PROSITE" id="PS50112"/>
    </source>
</evidence>
<reference evidence="3 4" key="1">
    <citation type="journal article" date="2016" name="Int. J. Syst. Evol. Microbiol.">
        <title>Desulfotomaculum ferrireducens sp. nov., a moderately thermophilic sulfate-reducing and dissimilatory Fe(III)-reducing bacterium isolated from compost.</title>
        <authorList>
            <person name="Yang G."/>
            <person name="Guo J."/>
            <person name="Zhuang L."/>
            <person name="Yuan Y."/>
            <person name="Zhou S."/>
        </authorList>
    </citation>
    <scope>NUCLEOTIDE SEQUENCE [LARGE SCALE GENOMIC DNA]</scope>
    <source>
        <strain evidence="3 4">GSS09</strain>
    </source>
</reference>
<dbReference type="GO" id="GO:1902201">
    <property type="term" value="P:negative regulation of bacterial-type flagellum-dependent cell motility"/>
    <property type="evidence" value="ECO:0007669"/>
    <property type="project" value="TreeGrafter"/>
</dbReference>
<dbReference type="InterPro" id="IPR050469">
    <property type="entry name" value="Diguanylate_Cyclase"/>
</dbReference>
<dbReference type="SMART" id="SM00267">
    <property type="entry name" value="GGDEF"/>
    <property type="match status" value="1"/>
</dbReference>
<dbReference type="Gene3D" id="3.30.70.270">
    <property type="match status" value="1"/>
</dbReference>
<dbReference type="InterPro" id="IPR029787">
    <property type="entry name" value="Nucleotide_cyclase"/>
</dbReference>
<dbReference type="GO" id="GO:0052621">
    <property type="term" value="F:diguanylate cyclase activity"/>
    <property type="evidence" value="ECO:0007669"/>
    <property type="project" value="TreeGrafter"/>
</dbReference>
<evidence type="ECO:0000259" key="2">
    <source>
        <dbReference type="PROSITE" id="PS50887"/>
    </source>
</evidence>
<dbReference type="PROSITE" id="PS50112">
    <property type="entry name" value="PAS"/>
    <property type="match status" value="1"/>
</dbReference>
<dbReference type="GO" id="GO:0005886">
    <property type="term" value="C:plasma membrane"/>
    <property type="evidence" value="ECO:0007669"/>
    <property type="project" value="TreeGrafter"/>
</dbReference>
<dbReference type="SUPFAM" id="SSF55785">
    <property type="entry name" value="PYP-like sensor domain (PAS domain)"/>
    <property type="match status" value="1"/>
</dbReference>
<evidence type="ECO:0008006" key="5">
    <source>
        <dbReference type="Google" id="ProtNLM"/>
    </source>
</evidence>
<gene>
    <name evidence="3" type="ORF">B0537_11120</name>
</gene>
<feature type="domain" description="PAS" evidence="1">
    <location>
        <begin position="6"/>
        <end position="47"/>
    </location>
</feature>
<dbReference type="InterPro" id="IPR035965">
    <property type="entry name" value="PAS-like_dom_sf"/>
</dbReference>
<evidence type="ECO:0000313" key="3">
    <source>
        <dbReference type="EMBL" id="AQS59582.1"/>
    </source>
</evidence>
<dbReference type="Pfam" id="PF00990">
    <property type="entry name" value="GGDEF"/>
    <property type="match status" value="1"/>
</dbReference>
<dbReference type="PANTHER" id="PTHR45138">
    <property type="entry name" value="REGULATORY COMPONENTS OF SENSORY TRANSDUCTION SYSTEM"/>
    <property type="match status" value="1"/>
</dbReference>
<feature type="domain" description="GGDEF" evidence="2">
    <location>
        <begin position="150"/>
        <end position="281"/>
    </location>
</feature>
<accession>A0A1S6IXT7</accession>
<sequence>MIKDFPIEIIDQILEDIHVGLTLVGTDGKILWFNKLATELLGWDEQQTNSVLKCHKQEMHQQIIHKINNCKLKREWHRTIKIKGRIIENTYSPICIPERISGVMIITRDVTEREQMYQVIKKAAITDALTGLYNRKFLDQICADFASEEKPFGVMMLDINGLKYVNDHYGHEAGDQLIIKAANIIRSNVRQSDYVFRFGGDEFLVLLPEIKTDVLNKIKQRIKEQNQLPSNEQPTNLYLSVGVCSSSEFNRIQDVISCADKEMYADKHRFYENEGKALLSR</sequence>
<dbReference type="KEGG" id="dfg:B0537_11120"/>
<dbReference type="Pfam" id="PF13596">
    <property type="entry name" value="PAS_10"/>
    <property type="match status" value="1"/>
</dbReference>
<dbReference type="NCBIfam" id="TIGR00254">
    <property type="entry name" value="GGDEF"/>
    <property type="match status" value="1"/>
</dbReference>
<dbReference type="NCBIfam" id="TIGR00229">
    <property type="entry name" value="sensory_box"/>
    <property type="match status" value="1"/>
</dbReference>
<proteinExistence type="predicted"/>
<protein>
    <recommendedName>
        <fullName evidence="5">PAS domain S-box-containing protein/diguanylate cyclase (GGDEF) domain-containing protein</fullName>
    </recommendedName>
</protein>
<dbReference type="InterPro" id="IPR000160">
    <property type="entry name" value="GGDEF_dom"/>
</dbReference>
<evidence type="ECO:0000313" key="4">
    <source>
        <dbReference type="Proteomes" id="UP000189464"/>
    </source>
</evidence>